<dbReference type="KEGG" id="uru:DSM104443_00307"/>
<dbReference type="InterPro" id="IPR017871">
    <property type="entry name" value="ABC_transporter-like_CS"/>
</dbReference>
<dbReference type="Gene3D" id="3.40.50.300">
    <property type="entry name" value="P-loop containing nucleotide triphosphate hydrolases"/>
    <property type="match status" value="1"/>
</dbReference>
<evidence type="ECO:0000256" key="3">
    <source>
        <dbReference type="ARBA" id="ARBA00022475"/>
    </source>
</evidence>
<keyword evidence="4" id="KW-0547">Nucleotide-binding</keyword>
<dbReference type="InterPro" id="IPR003593">
    <property type="entry name" value="AAA+_ATPase"/>
</dbReference>
<evidence type="ECO:0000313" key="10">
    <source>
        <dbReference type="Proteomes" id="UP000501534"/>
    </source>
</evidence>
<evidence type="ECO:0000313" key="9">
    <source>
        <dbReference type="EMBL" id="QJR09270.1"/>
    </source>
</evidence>
<reference evidence="9 10" key="1">
    <citation type="submission" date="2020-04" db="EMBL/GenBank/DDBJ databases">
        <title>Usitatibacter rugosus gen. nov., sp. nov. and Usitatibacter palustris sp. nov., novel members of Usitatibacteraceae fam. nov. within the order Nitrosomonadales isolated from soil.</title>
        <authorList>
            <person name="Huber K.J."/>
            <person name="Neumann-Schaal M."/>
            <person name="Geppert A."/>
            <person name="Luckner M."/>
            <person name="Wanner G."/>
            <person name="Overmann J."/>
        </authorList>
    </citation>
    <scope>NUCLEOTIDE SEQUENCE [LARGE SCALE GENOMIC DNA]</scope>
    <source>
        <strain evidence="9 10">0125_3</strain>
    </source>
</reference>
<dbReference type="AlphaFoldDB" id="A0A6M4GPL7"/>
<dbReference type="RefSeq" id="WP_171088974.1">
    <property type="nucleotide sequence ID" value="NZ_CP053069.1"/>
</dbReference>
<dbReference type="Proteomes" id="UP000501534">
    <property type="component" value="Chromosome"/>
</dbReference>
<evidence type="ECO:0000256" key="6">
    <source>
        <dbReference type="ARBA" id="ARBA00022967"/>
    </source>
</evidence>
<accession>A0A6M4GPL7</accession>
<evidence type="ECO:0000259" key="8">
    <source>
        <dbReference type="PROSITE" id="PS50893"/>
    </source>
</evidence>
<dbReference type="GO" id="GO:0005524">
    <property type="term" value="F:ATP binding"/>
    <property type="evidence" value="ECO:0007669"/>
    <property type="project" value="UniProtKB-KW"/>
</dbReference>
<evidence type="ECO:0000256" key="5">
    <source>
        <dbReference type="ARBA" id="ARBA00022840"/>
    </source>
</evidence>
<dbReference type="InterPro" id="IPR003439">
    <property type="entry name" value="ABC_transporter-like_ATP-bd"/>
</dbReference>
<dbReference type="InterPro" id="IPR027417">
    <property type="entry name" value="P-loop_NTPase"/>
</dbReference>
<dbReference type="EMBL" id="CP053069">
    <property type="protein sequence ID" value="QJR09270.1"/>
    <property type="molecule type" value="Genomic_DNA"/>
</dbReference>
<gene>
    <name evidence="9" type="ORF">DSM104443_00307</name>
</gene>
<evidence type="ECO:0000256" key="4">
    <source>
        <dbReference type="ARBA" id="ARBA00022741"/>
    </source>
</evidence>
<dbReference type="Pfam" id="PF00005">
    <property type="entry name" value="ABC_tran"/>
    <property type="match status" value="1"/>
</dbReference>
<keyword evidence="10" id="KW-1185">Reference proteome</keyword>
<evidence type="ECO:0000256" key="7">
    <source>
        <dbReference type="ARBA" id="ARBA00037066"/>
    </source>
</evidence>
<keyword evidence="5 9" id="KW-0067">ATP-binding</keyword>
<protein>
    <submittedName>
        <fullName evidence="9">Putative ABC transporter ATP-binding protein</fullName>
    </submittedName>
</protein>
<dbReference type="FunFam" id="3.40.50.300:FF:000134">
    <property type="entry name" value="Iron-enterobactin ABC transporter ATP-binding protein"/>
    <property type="match status" value="1"/>
</dbReference>
<dbReference type="PANTHER" id="PTHR42794:SF1">
    <property type="entry name" value="HEMIN IMPORT ATP-BINDING PROTEIN HMUV"/>
    <property type="match status" value="1"/>
</dbReference>
<dbReference type="CDD" id="cd03214">
    <property type="entry name" value="ABC_Iron-Siderophores_B12_Hemin"/>
    <property type="match status" value="1"/>
</dbReference>
<sequence>MSLAAQALDYGYGERAIGRGLDLTLEAGEVLCVLGPNGAGKTTLFRTLLGLLPALSGRVTAGGQDLHSLSRAQIAREVAYVPQASASYFDFSLAEMVEMGRTAHLGTFARPGKRDRDLARAALDRMGISGLADRPVSAVSGGERQLALIARALATEARSIVMDEPTANLDFGNQSRVLSEIARLKAAGIAVLLCTHDPDHALQVADRALLLRGGQPLALGPADSVLTGETLSALYGIDVVVAEVGIAQGETGATIRRRVCVPRLGRA</sequence>
<dbReference type="PROSITE" id="PS00211">
    <property type="entry name" value="ABC_TRANSPORTER_1"/>
    <property type="match status" value="1"/>
</dbReference>
<dbReference type="PROSITE" id="PS50893">
    <property type="entry name" value="ABC_TRANSPORTER_2"/>
    <property type="match status" value="1"/>
</dbReference>
<keyword evidence="6" id="KW-1278">Translocase</keyword>
<keyword evidence="3" id="KW-0472">Membrane</keyword>
<keyword evidence="2" id="KW-0813">Transport</keyword>
<evidence type="ECO:0000256" key="1">
    <source>
        <dbReference type="ARBA" id="ARBA00005417"/>
    </source>
</evidence>
<name>A0A6M4GPL7_9PROT</name>
<dbReference type="SMART" id="SM00382">
    <property type="entry name" value="AAA"/>
    <property type="match status" value="1"/>
</dbReference>
<dbReference type="SUPFAM" id="SSF52540">
    <property type="entry name" value="P-loop containing nucleoside triphosphate hydrolases"/>
    <property type="match status" value="1"/>
</dbReference>
<feature type="domain" description="ABC transporter" evidence="8">
    <location>
        <begin position="3"/>
        <end position="238"/>
    </location>
</feature>
<dbReference type="PANTHER" id="PTHR42794">
    <property type="entry name" value="HEMIN IMPORT ATP-BINDING PROTEIN HMUV"/>
    <property type="match status" value="1"/>
</dbReference>
<proteinExistence type="inferred from homology"/>
<comment type="function">
    <text evidence="7">Part of the ABC transporter complex HmuTUV involved in hemin import. Responsible for energy coupling to the transport system.</text>
</comment>
<dbReference type="GO" id="GO:0016887">
    <property type="term" value="F:ATP hydrolysis activity"/>
    <property type="evidence" value="ECO:0007669"/>
    <property type="project" value="InterPro"/>
</dbReference>
<organism evidence="9 10">
    <name type="scientific">Usitatibacter rugosus</name>
    <dbReference type="NCBI Taxonomy" id="2732067"/>
    <lineage>
        <taxon>Bacteria</taxon>
        <taxon>Pseudomonadati</taxon>
        <taxon>Pseudomonadota</taxon>
        <taxon>Betaproteobacteria</taxon>
        <taxon>Nitrosomonadales</taxon>
        <taxon>Usitatibacteraceae</taxon>
        <taxon>Usitatibacter</taxon>
    </lineage>
</organism>
<evidence type="ECO:0000256" key="2">
    <source>
        <dbReference type="ARBA" id="ARBA00022448"/>
    </source>
</evidence>
<comment type="similarity">
    <text evidence="1">Belongs to the ABC transporter superfamily.</text>
</comment>
<keyword evidence="3" id="KW-1003">Cell membrane</keyword>